<feature type="compositionally biased region" description="Polar residues" evidence="1">
    <location>
        <begin position="481"/>
        <end position="492"/>
    </location>
</feature>
<dbReference type="OMA" id="KIMPWLN"/>
<dbReference type="Gene3D" id="3.90.1200.10">
    <property type="match status" value="2"/>
</dbReference>
<dbReference type="PANTHER" id="PTHR11012">
    <property type="entry name" value="PROTEIN KINASE-LIKE DOMAIN-CONTAINING"/>
    <property type="match status" value="1"/>
</dbReference>
<feature type="compositionally biased region" description="Basic and acidic residues" evidence="1">
    <location>
        <begin position="530"/>
        <end position="567"/>
    </location>
</feature>
<sequence>MELEWIETIVKKHEKEKSVARVMTMKCEPAVKKGDNYWGDIVRTKLDVVLGSGKKSTKSVICKNMPNIAIQRKLIEEYSFFKSEINMYTQTLRQMESIMEDYNDTEEMLWCEMIGHRCYDLLILEDLRVQNYSVIDRIKMMDMDHTLMAIRSVGKFHAVSKALLMKGLASQDVMRPHILYRDERSLKLVFVGPSETMCEVVATDWGAEWSSMAKRLSTALSKIVETMLRFNEIDESRLNVINHGDCWMNNILFKYDSRKNPVGLKFVDFQMPHYNTFAFDLTYLVYTSVRPEIRRNYYMKILEAYHESLVSNLIRYEIPADQIPSLNDVVTEMERLKPYALYLLCAHLPIMIAPPQSNAFDFSKVSNGHTDAKKGYNLSIFNNPFYVEMMKTDLMHFTNVGILGEDTTDYELPVPYVNSLIGETQAMFTVFKSLQLGNGYPGEVDSESVKMQDSPKSKTQPRLTPGSQDQGPGEKQPHSVWDSTRGLSQSQRGPAVATNRAKSEVGKRDTVNTDRGEHRLGNRNNVAPMAEKHSSYSIRNRRDNREKSHGSSHGHVHEPLPPKFPNEKSKRIDKEWIESVMKRFETDRTIYRIIDYETEPAIPAGDNFTSTLERWKVKLVLGSGKVETRRYIVKVLPKSAVSKHFISSYFLLQKEIKVYEYVFRNIEDVMSAHNDKKDKLWCDLIGYRPYDTIILQDLTELNYRVPKRTDFLDFEHCILATRGLARFHALSKVVVYDNIVDKSSFGPYQLVFDPKSVEAFMEGGVIGLYKGMRNTWGPEWAHIAERVRKVSESVEKRLIALATIDNESNNVINHGDLWLCNILFKYDDYKNMPISVKFIDFQLSHYNSFAWDLTFLLYTSVTPAFRRQHFTAIYDAYFETLIRTLHFYNYSGRYPKREAIDLEMNRLKFLGFVTLCTMYALSLADIEEPFNVEVFGDHPDPKSGFKPEIFESEVYKNTVQQDLSLFFAEGII</sequence>
<evidence type="ECO:0000256" key="1">
    <source>
        <dbReference type="SAM" id="MobiDB-lite"/>
    </source>
</evidence>
<keyword evidence="4" id="KW-1185">Reference proteome</keyword>
<feature type="region of interest" description="Disordered" evidence="1">
    <location>
        <begin position="443"/>
        <end position="567"/>
    </location>
</feature>
<organism evidence="3 4">
    <name type="scientific">Cimex lectularius</name>
    <name type="common">Bed bug</name>
    <name type="synonym">Acanthia lectularia</name>
    <dbReference type="NCBI Taxonomy" id="79782"/>
    <lineage>
        <taxon>Eukaryota</taxon>
        <taxon>Metazoa</taxon>
        <taxon>Ecdysozoa</taxon>
        <taxon>Arthropoda</taxon>
        <taxon>Hexapoda</taxon>
        <taxon>Insecta</taxon>
        <taxon>Pterygota</taxon>
        <taxon>Neoptera</taxon>
        <taxon>Paraneoptera</taxon>
        <taxon>Hemiptera</taxon>
        <taxon>Heteroptera</taxon>
        <taxon>Panheteroptera</taxon>
        <taxon>Cimicomorpha</taxon>
        <taxon>Cimicidae</taxon>
        <taxon>Cimex</taxon>
    </lineage>
</organism>
<dbReference type="InterPro" id="IPR011009">
    <property type="entry name" value="Kinase-like_dom_sf"/>
</dbReference>
<feature type="compositionally biased region" description="Basic and acidic residues" evidence="1">
    <location>
        <begin position="447"/>
        <end position="456"/>
    </location>
</feature>
<feature type="compositionally biased region" description="Basic and acidic residues" evidence="1">
    <location>
        <begin position="501"/>
        <end position="520"/>
    </location>
</feature>
<dbReference type="PANTHER" id="PTHR11012:SF56">
    <property type="entry name" value="CHK KINASE-LIKE DOMAIN-CONTAINING PROTEIN-RELATED"/>
    <property type="match status" value="1"/>
</dbReference>
<dbReference type="InterPro" id="IPR015897">
    <property type="entry name" value="CHK_kinase-like"/>
</dbReference>
<accession>A0A8I6S6U0</accession>
<protein>
    <recommendedName>
        <fullName evidence="2">CHK kinase-like domain-containing protein</fullName>
    </recommendedName>
</protein>
<name>A0A8I6S6U0_CIMLE</name>
<dbReference type="GeneID" id="106671013"/>
<proteinExistence type="predicted"/>
<dbReference type="KEGG" id="clec:106671013"/>
<evidence type="ECO:0000313" key="3">
    <source>
        <dbReference type="EnsemblMetazoa" id="XP_014257235.2"/>
    </source>
</evidence>
<dbReference type="SUPFAM" id="SSF56112">
    <property type="entry name" value="Protein kinase-like (PK-like)"/>
    <property type="match status" value="2"/>
</dbReference>
<feature type="domain" description="CHK kinase-like" evidence="2">
    <location>
        <begin position="122"/>
        <end position="315"/>
    </location>
</feature>
<dbReference type="EnsemblMetazoa" id="XM_014401749.2">
    <property type="protein sequence ID" value="XP_014257235.2"/>
    <property type="gene ID" value="LOC106671013"/>
</dbReference>
<feature type="domain" description="CHK kinase-like" evidence="2">
    <location>
        <begin position="693"/>
        <end position="887"/>
    </location>
</feature>
<reference evidence="3" key="1">
    <citation type="submission" date="2022-01" db="UniProtKB">
        <authorList>
            <consortium name="EnsemblMetazoa"/>
        </authorList>
    </citation>
    <scope>IDENTIFICATION</scope>
</reference>
<evidence type="ECO:0000259" key="2">
    <source>
        <dbReference type="SMART" id="SM00587"/>
    </source>
</evidence>
<dbReference type="SMART" id="SM00587">
    <property type="entry name" value="CHK"/>
    <property type="match status" value="2"/>
</dbReference>
<dbReference type="AlphaFoldDB" id="A0A8I6S6U0"/>
<dbReference type="RefSeq" id="XP_014257235.2">
    <property type="nucleotide sequence ID" value="XM_014401749.2"/>
</dbReference>
<feature type="compositionally biased region" description="Polar residues" evidence="1">
    <location>
        <begin position="457"/>
        <end position="470"/>
    </location>
</feature>
<dbReference type="Pfam" id="PF02958">
    <property type="entry name" value="EcKL"/>
    <property type="match status" value="2"/>
</dbReference>
<dbReference type="InterPro" id="IPR004119">
    <property type="entry name" value="EcKL"/>
</dbReference>
<evidence type="ECO:0000313" key="4">
    <source>
        <dbReference type="Proteomes" id="UP000494040"/>
    </source>
</evidence>
<dbReference type="Proteomes" id="UP000494040">
    <property type="component" value="Unassembled WGS sequence"/>
</dbReference>
<dbReference type="OrthoDB" id="6595282at2759"/>